<comment type="cofactor">
    <cofactor evidence="1">
        <name>Mg(2+)</name>
        <dbReference type="ChEBI" id="CHEBI:18420"/>
    </cofactor>
</comment>
<proteinExistence type="inferred from homology"/>
<dbReference type="EC" id="3.1.-.-" evidence="1"/>
<keyword evidence="1" id="KW-0479">Metal-binding</keyword>
<dbReference type="GO" id="GO:0000287">
    <property type="term" value="F:magnesium ion binding"/>
    <property type="evidence" value="ECO:0007669"/>
    <property type="project" value="UniProtKB-UniRule"/>
</dbReference>
<comment type="function">
    <text evidence="1">Toxic component of a toxin-antitoxin (TA) system. An RNase.</text>
</comment>
<dbReference type="CDD" id="cd18692">
    <property type="entry name" value="PIN_VapC-like"/>
    <property type="match status" value="1"/>
</dbReference>
<keyword evidence="1" id="KW-0378">Hydrolase</keyword>
<keyword evidence="1" id="KW-0540">Nuclease</keyword>
<feature type="domain" description="PIN" evidence="2">
    <location>
        <begin position="7"/>
        <end position="116"/>
    </location>
</feature>
<dbReference type="GO" id="GO:0004540">
    <property type="term" value="F:RNA nuclease activity"/>
    <property type="evidence" value="ECO:0007669"/>
    <property type="project" value="InterPro"/>
</dbReference>
<dbReference type="PANTHER" id="PTHR38826">
    <property type="entry name" value="RIBONUCLEASE VAPC13"/>
    <property type="match status" value="1"/>
</dbReference>
<dbReference type="InterPro" id="IPR022907">
    <property type="entry name" value="VapC_family"/>
</dbReference>
<dbReference type="AlphaFoldDB" id="A0A5H2PLB8"/>
<evidence type="ECO:0000259" key="2">
    <source>
        <dbReference type="Pfam" id="PF01850"/>
    </source>
</evidence>
<feature type="binding site" evidence="1">
    <location>
        <position position="9"/>
    </location>
    <ligand>
        <name>Mg(2+)</name>
        <dbReference type="ChEBI" id="CHEBI:18420"/>
    </ligand>
</feature>
<keyword evidence="1" id="KW-1277">Toxin-antitoxin system</keyword>
<dbReference type="GeneID" id="61362390"/>
<evidence type="ECO:0000313" key="3">
    <source>
        <dbReference type="EMBL" id="AYB54937.1"/>
    </source>
</evidence>
<dbReference type="HAMAP" id="MF_00265">
    <property type="entry name" value="VapC_Nob1"/>
    <property type="match status" value="1"/>
</dbReference>
<dbReference type="InterPro" id="IPR052106">
    <property type="entry name" value="PINc/VapC_TA"/>
</dbReference>
<reference evidence="3" key="1">
    <citation type="submission" date="2018-01" db="EMBL/GenBank/DDBJ databases">
        <title>Complete Genome Sequence of three strains from Ralstonia solanacearum ecotype Moko sequevar IIA-53 from Brazil.</title>
        <authorList>
            <person name="Silva J.R."/>
            <person name="Albuquerque G.M.R."/>
            <person name="Pais A.K.L."/>
            <person name="Silva A.M.F."/>
            <person name="Boiteux M.E.N.F."/>
            <person name="Souza E.B."/>
            <person name="Mariano R.L.R."/>
        </authorList>
    </citation>
    <scope>NUCLEOTIDE SEQUENCE [LARGE SCALE GENOMIC DNA]</scope>
    <source>
        <strain evidence="3">SFC</strain>
    </source>
</reference>
<dbReference type="PANTHER" id="PTHR38826:SF5">
    <property type="entry name" value="RIBONUCLEASE VAPC13"/>
    <property type="match status" value="1"/>
</dbReference>
<dbReference type="RefSeq" id="WP_014615899.1">
    <property type="nucleotide sequence ID" value="NZ_CDLS01000001.1"/>
</dbReference>
<dbReference type="GO" id="GO:0016787">
    <property type="term" value="F:hydrolase activity"/>
    <property type="evidence" value="ECO:0007669"/>
    <property type="project" value="UniProtKB-KW"/>
</dbReference>
<keyword evidence="1" id="KW-0800">Toxin</keyword>
<gene>
    <name evidence="1" type="primary">vapC</name>
    <name evidence="3" type="ORF">C2L97_02110</name>
</gene>
<dbReference type="EMBL" id="CP026092">
    <property type="protein sequence ID" value="AYB54937.1"/>
    <property type="molecule type" value="Genomic_DNA"/>
</dbReference>
<dbReference type="InterPro" id="IPR002716">
    <property type="entry name" value="PIN_dom"/>
</dbReference>
<comment type="similarity">
    <text evidence="1">Belongs to the PINc/VapC protein family.</text>
</comment>
<dbReference type="Pfam" id="PF01850">
    <property type="entry name" value="PIN"/>
    <property type="match status" value="1"/>
</dbReference>
<keyword evidence="1" id="KW-0460">Magnesium</keyword>
<dbReference type="SUPFAM" id="SSF88723">
    <property type="entry name" value="PIN domain-like"/>
    <property type="match status" value="1"/>
</dbReference>
<name>A0A5H2PLB8_RALSL</name>
<accession>A0A5H2PLB8</accession>
<dbReference type="GO" id="GO:0090729">
    <property type="term" value="F:toxin activity"/>
    <property type="evidence" value="ECO:0007669"/>
    <property type="project" value="UniProtKB-KW"/>
</dbReference>
<protein>
    <recommendedName>
        <fullName evidence="1">Ribonuclease VapC</fullName>
        <shortName evidence="1">RNase VapC</shortName>
        <ecNumber evidence="1">3.1.-.-</ecNumber>
    </recommendedName>
    <alternativeName>
        <fullName evidence="1">Toxin VapC</fullName>
    </alternativeName>
</protein>
<evidence type="ECO:0000256" key="1">
    <source>
        <dbReference type="HAMAP-Rule" id="MF_00265"/>
    </source>
</evidence>
<dbReference type="InterPro" id="IPR029060">
    <property type="entry name" value="PIN-like_dom_sf"/>
</dbReference>
<organism evidence="3">
    <name type="scientific">Ralstonia solanacearum</name>
    <name type="common">Pseudomonas solanacearum</name>
    <dbReference type="NCBI Taxonomy" id="305"/>
    <lineage>
        <taxon>Bacteria</taxon>
        <taxon>Pseudomonadati</taxon>
        <taxon>Pseudomonadota</taxon>
        <taxon>Betaproteobacteria</taxon>
        <taxon>Burkholderiales</taxon>
        <taxon>Burkholderiaceae</taxon>
        <taxon>Ralstonia</taxon>
        <taxon>Ralstonia solanacearum species complex</taxon>
    </lineage>
</organism>
<feature type="binding site" evidence="1">
    <location>
        <position position="97"/>
    </location>
    <ligand>
        <name>Mg(2+)</name>
        <dbReference type="ChEBI" id="CHEBI:18420"/>
    </ligand>
</feature>
<dbReference type="Gene3D" id="3.40.50.1010">
    <property type="entry name" value="5'-nuclease"/>
    <property type="match status" value="1"/>
</dbReference>
<sequence>MPAAEAFFDSNIVLYLLSADAAKADAAEALLMAGGVVSVQVLNETTHVMRRKLAMPWHAIEAVQEAVRAQCRVEPLTVETHDLGRHLAQRYGLSVYDALIVAAASLAGCRVLYSEDMQHGLVIEQRLRVVNPFFASA</sequence>